<evidence type="ECO:0000256" key="5">
    <source>
        <dbReference type="ARBA" id="ARBA00022989"/>
    </source>
</evidence>
<dbReference type="InterPro" id="IPR035906">
    <property type="entry name" value="MetI-like_sf"/>
</dbReference>
<dbReference type="GO" id="GO:0005886">
    <property type="term" value="C:plasma membrane"/>
    <property type="evidence" value="ECO:0007669"/>
    <property type="project" value="UniProtKB-SubCell"/>
</dbReference>
<evidence type="ECO:0000256" key="7">
    <source>
        <dbReference type="RuleBase" id="RU363032"/>
    </source>
</evidence>
<comment type="subcellular location">
    <subcellularLocation>
        <location evidence="1 7">Cell membrane</location>
        <topology evidence="1 7">Multi-pass membrane protein</topology>
    </subcellularLocation>
</comment>
<dbReference type="PANTHER" id="PTHR30151">
    <property type="entry name" value="ALKANE SULFONATE ABC TRANSPORTER-RELATED, MEMBRANE SUBUNIT"/>
    <property type="match status" value="1"/>
</dbReference>
<feature type="transmembrane region" description="Helical" evidence="7">
    <location>
        <begin position="115"/>
        <end position="137"/>
    </location>
</feature>
<dbReference type="EMBL" id="LYXE01000157">
    <property type="protein sequence ID" value="PDV97286.1"/>
    <property type="molecule type" value="Genomic_DNA"/>
</dbReference>
<sequence length="270" mass="29416">MQQTLPMQRKTPATRSWPRWRPDLHWVGLPVTVMIGLVFWHLLVTLGGYRPFILPGPALVAERFVATAQSGLLWQHTSTTLVEALGGFSLALVLALTLGYVLAHLPWLDRALSPVLAASQAIPIIAVAPLVILWFGPGLTSKLLIAALITFLPILIATVVAIRSVPRELREMALISGASRWQILRYVEAPLSVPVLFGGIRTGLALATTGAVVGEFVAGREGLGALINIARGLFDTPLIFVALLTLASITLSFYLVATLIERWLMRWDHE</sequence>
<name>A0A2H3KQ45_9CHLR</name>
<feature type="transmembrane region" description="Helical" evidence="7">
    <location>
        <begin position="238"/>
        <end position="260"/>
    </location>
</feature>
<dbReference type="PROSITE" id="PS50928">
    <property type="entry name" value="ABC_TM1"/>
    <property type="match status" value="1"/>
</dbReference>
<evidence type="ECO:0000256" key="6">
    <source>
        <dbReference type="ARBA" id="ARBA00023136"/>
    </source>
</evidence>
<comment type="caution">
    <text evidence="9">The sequence shown here is derived from an EMBL/GenBank/DDBJ whole genome shotgun (WGS) entry which is preliminary data.</text>
</comment>
<proteinExistence type="inferred from homology"/>
<dbReference type="OrthoDB" id="9804353at2"/>
<evidence type="ECO:0000313" key="10">
    <source>
        <dbReference type="Proteomes" id="UP000220922"/>
    </source>
</evidence>
<feature type="transmembrane region" description="Helical" evidence="7">
    <location>
        <begin position="143"/>
        <end position="162"/>
    </location>
</feature>
<feature type="transmembrane region" description="Helical" evidence="7">
    <location>
        <begin position="84"/>
        <end position="103"/>
    </location>
</feature>
<dbReference type="AlphaFoldDB" id="A0A2H3KQ45"/>
<evidence type="ECO:0000256" key="4">
    <source>
        <dbReference type="ARBA" id="ARBA00022692"/>
    </source>
</evidence>
<accession>A0A2H3KQ45</accession>
<keyword evidence="4 7" id="KW-0812">Transmembrane</keyword>
<dbReference type="CDD" id="cd06261">
    <property type="entry name" value="TM_PBP2"/>
    <property type="match status" value="1"/>
</dbReference>
<gene>
    <name evidence="9" type="ORF">A9Q02_04580</name>
</gene>
<evidence type="ECO:0000256" key="3">
    <source>
        <dbReference type="ARBA" id="ARBA00022475"/>
    </source>
</evidence>
<organism evidence="9 10">
    <name type="scientific">Candidatus Chloroploca asiatica</name>
    <dbReference type="NCBI Taxonomy" id="1506545"/>
    <lineage>
        <taxon>Bacteria</taxon>
        <taxon>Bacillati</taxon>
        <taxon>Chloroflexota</taxon>
        <taxon>Chloroflexia</taxon>
        <taxon>Chloroflexales</taxon>
        <taxon>Chloroflexineae</taxon>
        <taxon>Oscillochloridaceae</taxon>
        <taxon>Candidatus Chloroploca</taxon>
    </lineage>
</organism>
<evidence type="ECO:0000256" key="1">
    <source>
        <dbReference type="ARBA" id="ARBA00004651"/>
    </source>
</evidence>
<keyword evidence="3" id="KW-1003">Cell membrane</keyword>
<evidence type="ECO:0000256" key="2">
    <source>
        <dbReference type="ARBA" id="ARBA00022448"/>
    </source>
</evidence>
<keyword evidence="10" id="KW-1185">Reference proteome</keyword>
<dbReference type="GO" id="GO:0055085">
    <property type="term" value="P:transmembrane transport"/>
    <property type="evidence" value="ECO:0007669"/>
    <property type="project" value="InterPro"/>
</dbReference>
<dbReference type="Pfam" id="PF00528">
    <property type="entry name" value="BPD_transp_1"/>
    <property type="match status" value="1"/>
</dbReference>
<comment type="similarity">
    <text evidence="7">Belongs to the binding-protein-dependent transport system permease family.</text>
</comment>
<dbReference type="InterPro" id="IPR000515">
    <property type="entry name" value="MetI-like"/>
</dbReference>
<keyword evidence="2 7" id="KW-0813">Transport</keyword>
<reference evidence="9 10" key="1">
    <citation type="submission" date="2016-05" db="EMBL/GenBank/DDBJ databases">
        <authorList>
            <person name="Lavstsen T."/>
            <person name="Jespersen J.S."/>
        </authorList>
    </citation>
    <scope>NUCLEOTIDE SEQUENCE [LARGE SCALE GENOMIC DNA]</scope>
    <source>
        <strain evidence="9 10">B7-9</strain>
    </source>
</reference>
<keyword evidence="5 7" id="KW-1133">Transmembrane helix</keyword>
<keyword evidence="6 7" id="KW-0472">Membrane</keyword>
<feature type="transmembrane region" description="Helical" evidence="7">
    <location>
        <begin position="24"/>
        <end position="43"/>
    </location>
</feature>
<protein>
    <submittedName>
        <fullName evidence="9">ABC transporter permease</fullName>
    </submittedName>
</protein>
<dbReference type="Gene3D" id="1.10.3720.10">
    <property type="entry name" value="MetI-like"/>
    <property type="match status" value="1"/>
</dbReference>
<evidence type="ECO:0000313" key="9">
    <source>
        <dbReference type="EMBL" id="PDV97286.1"/>
    </source>
</evidence>
<dbReference type="SUPFAM" id="SSF161098">
    <property type="entry name" value="MetI-like"/>
    <property type="match status" value="1"/>
</dbReference>
<evidence type="ECO:0000259" key="8">
    <source>
        <dbReference type="PROSITE" id="PS50928"/>
    </source>
</evidence>
<dbReference type="PANTHER" id="PTHR30151:SF20">
    <property type="entry name" value="ABC TRANSPORTER PERMEASE PROTEIN HI_0355-RELATED"/>
    <property type="match status" value="1"/>
</dbReference>
<feature type="domain" description="ABC transmembrane type-1" evidence="8">
    <location>
        <begin position="77"/>
        <end position="257"/>
    </location>
</feature>
<dbReference type="Proteomes" id="UP000220922">
    <property type="component" value="Unassembled WGS sequence"/>
</dbReference>